<proteinExistence type="predicted"/>
<name>A0ACD3AL75_9AGAR</name>
<reference evidence="1 2" key="1">
    <citation type="journal article" date="2019" name="Nat. Ecol. Evol.">
        <title>Megaphylogeny resolves global patterns of mushroom evolution.</title>
        <authorList>
            <person name="Varga T."/>
            <person name="Krizsan K."/>
            <person name="Foldi C."/>
            <person name="Dima B."/>
            <person name="Sanchez-Garcia M."/>
            <person name="Sanchez-Ramirez S."/>
            <person name="Szollosi G.J."/>
            <person name="Szarkandi J.G."/>
            <person name="Papp V."/>
            <person name="Albert L."/>
            <person name="Andreopoulos W."/>
            <person name="Angelini C."/>
            <person name="Antonin V."/>
            <person name="Barry K.W."/>
            <person name="Bougher N.L."/>
            <person name="Buchanan P."/>
            <person name="Buyck B."/>
            <person name="Bense V."/>
            <person name="Catcheside P."/>
            <person name="Chovatia M."/>
            <person name="Cooper J."/>
            <person name="Damon W."/>
            <person name="Desjardin D."/>
            <person name="Finy P."/>
            <person name="Geml J."/>
            <person name="Haridas S."/>
            <person name="Hughes K."/>
            <person name="Justo A."/>
            <person name="Karasinski D."/>
            <person name="Kautmanova I."/>
            <person name="Kiss B."/>
            <person name="Kocsube S."/>
            <person name="Kotiranta H."/>
            <person name="LaButti K.M."/>
            <person name="Lechner B.E."/>
            <person name="Liimatainen K."/>
            <person name="Lipzen A."/>
            <person name="Lukacs Z."/>
            <person name="Mihaltcheva S."/>
            <person name="Morgado L.N."/>
            <person name="Niskanen T."/>
            <person name="Noordeloos M.E."/>
            <person name="Ohm R.A."/>
            <person name="Ortiz-Santana B."/>
            <person name="Ovrebo C."/>
            <person name="Racz N."/>
            <person name="Riley R."/>
            <person name="Savchenko A."/>
            <person name="Shiryaev A."/>
            <person name="Soop K."/>
            <person name="Spirin V."/>
            <person name="Szebenyi C."/>
            <person name="Tomsovsky M."/>
            <person name="Tulloss R.E."/>
            <person name="Uehling J."/>
            <person name="Grigoriev I.V."/>
            <person name="Vagvolgyi C."/>
            <person name="Papp T."/>
            <person name="Martin F.M."/>
            <person name="Miettinen O."/>
            <person name="Hibbett D.S."/>
            <person name="Nagy L.G."/>
        </authorList>
    </citation>
    <scope>NUCLEOTIDE SEQUENCE [LARGE SCALE GENOMIC DNA]</scope>
    <source>
        <strain evidence="1 2">NL-1719</strain>
    </source>
</reference>
<gene>
    <name evidence="1" type="ORF">BDN72DRAFT_844303</name>
</gene>
<sequence>MLVQVDDNHFKGLFDPLVSQSSISSRVAYFSRESLLLVWTRRDHYLAKWLWWSLGINTPTLFLETIGWLTTGHFSHLQLSHHASPCVGTSNFAVPSTSAAAVGHISYIRKLVTGLNA</sequence>
<evidence type="ECO:0000313" key="1">
    <source>
        <dbReference type="EMBL" id="TFK66463.1"/>
    </source>
</evidence>
<evidence type="ECO:0000313" key="2">
    <source>
        <dbReference type="Proteomes" id="UP000308600"/>
    </source>
</evidence>
<dbReference type="EMBL" id="ML208404">
    <property type="protein sequence ID" value="TFK66463.1"/>
    <property type="molecule type" value="Genomic_DNA"/>
</dbReference>
<organism evidence="1 2">
    <name type="scientific">Pluteus cervinus</name>
    <dbReference type="NCBI Taxonomy" id="181527"/>
    <lineage>
        <taxon>Eukaryota</taxon>
        <taxon>Fungi</taxon>
        <taxon>Dikarya</taxon>
        <taxon>Basidiomycota</taxon>
        <taxon>Agaricomycotina</taxon>
        <taxon>Agaricomycetes</taxon>
        <taxon>Agaricomycetidae</taxon>
        <taxon>Agaricales</taxon>
        <taxon>Pluteineae</taxon>
        <taxon>Pluteaceae</taxon>
        <taxon>Pluteus</taxon>
    </lineage>
</organism>
<keyword evidence="2" id="KW-1185">Reference proteome</keyword>
<protein>
    <submittedName>
        <fullName evidence="1">Uncharacterized protein</fullName>
    </submittedName>
</protein>
<accession>A0ACD3AL75</accession>
<dbReference type="Proteomes" id="UP000308600">
    <property type="component" value="Unassembled WGS sequence"/>
</dbReference>